<comment type="caution">
    <text evidence="2">The sequence shown here is derived from an EMBL/GenBank/DDBJ whole genome shotgun (WGS) entry which is preliminary data.</text>
</comment>
<evidence type="ECO:0000313" key="3">
    <source>
        <dbReference type="Proteomes" id="UP000242519"/>
    </source>
</evidence>
<dbReference type="AlphaFoldDB" id="A0A218YY76"/>
<name>A0A218YY76_9HELO</name>
<dbReference type="Proteomes" id="UP000242519">
    <property type="component" value="Unassembled WGS sequence"/>
</dbReference>
<sequence>MITSTLWENRTGASLYSRTEEGSGSSSLWLEVFDRGGPGGRADLRAARVDPWGLGLGSWKISPGPRPRALEAEERGGGENPAPVWLSALLSAPNVGPPSQGAELRERNWHSAPRRSGRQNLPSSLFPASGLPRGSDDGGPNSETAVAREARGLEHFLSCGVGGCAGLVAACPGDVLLLATGLLLSARAEEVWSLYDKMLDLLSKRGGGRKGSARRD</sequence>
<feature type="region of interest" description="Disordered" evidence="1">
    <location>
        <begin position="58"/>
        <end position="83"/>
    </location>
</feature>
<proteinExistence type="predicted"/>
<dbReference type="InParanoid" id="A0A218YY76"/>
<reference evidence="2 3" key="1">
    <citation type="submission" date="2017-04" db="EMBL/GenBank/DDBJ databases">
        <title>Draft genome sequence of Marssonina coronaria NL1: causal agent of apple blotch.</title>
        <authorList>
            <person name="Cheng Q."/>
        </authorList>
    </citation>
    <scope>NUCLEOTIDE SEQUENCE [LARGE SCALE GENOMIC DNA]</scope>
    <source>
        <strain evidence="2 3">NL1</strain>
    </source>
</reference>
<feature type="region of interest" description="Disordered" evidence="1">
    <location>
        <begin position="95"/>
        <end position="143"/>
    </location>
</feature>
<evidence type="ECO:0000256" key="1">
    <source>
        <dbReference type="SAM" id="MobiDB-lite"/>
    </source>
</evidence>
<accession>A0A218YY76</accession>
<evidence type="ECO:0000313" key="2">
    <source>
        <dbReference type="EMBL" id="OWP00608.1"/>
    </source>
</evidence>
<feature type="compositionally biased region" description="Basic and acidic residues" evidence="1">
    <location>
        <begin position="68"/>
        <end position="77"/>
    </location>
</feature>
<protein>
    <submittedName>
        <fullName evidence="2">Uncharacterized protein</fullName>
    </submittedName>
</protein>
<gene>
    <name evidence="2" type="ORF">B2J93_6045</name>
</gene>
<keyword evidence="3" id="KW-1185">Reference proteome</keyword>
<dbReference type="EMBL" id="MZNU01000317">
    <property type="protein sequence ID" value="OWP00608.1"/>
    <property type="molecule type" value="Genomic_DNA"/>
</dbReference>
<organism evidence="2 3">
    <name type="scientific">Diplocarpon coronariae</name>
    <dbReference type="NCBI Taxonomy" id="2795749"/>
    <lineage>
        <taxon>Eukaryota</taxon>
        <taxon>Fungi</taxon>
        <taxon>Dikarya</taxon>
        <taxon>Ascomycota</taxon>
        <taxon>Pezizomycotina</taxon>
        <taxon>Leotiomycetes</taxon>
        <taxon>Helotiales</taxon>
        <taxon>Drepanopezizaceae</taxon>
        <taxon>Diplocarpon</taxon>
    </lineage>
</organism>